<evidence type="ECO:0000313" key="4">
    <source>
        <dbReference type="Proteomes" id="UP000515908"/>
    </source>
</evidence>
<protein>
    <submittedName>
        <fullName evidence="3">Uncharacterized protein</fullName>
    </submittedName>
</protein>
<name>A0A7G2CLB5_9TRYP</name>
<accession>A0A7G2CLB5</accession>
<feature type="transmembrane region" description="Helical" evidence="2">
    <location>
        <begin position="428"/>
        <end position="446"/>
    </location>
</feature>
<sequence>MAEEGEFLICEVQSDGILMNASQSALEMNVQWLDDIENSQYHYKMSNTQLDALLPKGNPSREGDRLPTRTWTITNPHPNPSNLYGFCKVNFSVPRRILMREINAKDSNNSNTNASTTTNTGSANTNSISNSHVHCISNSILNMEEFYTHVKNEKKEDVAVFPLANIHKNETFYVLYGSNAPEIVWLKHLVGRIKESNLQDSKVQRSRGQIHIMVKLTNNMDYFGTANNNAVNSNYLCYDPFGSVLNFLYLSAKRVLSFRGVYLPPTAGDPRTGGKGKSGLLSKGGVYPSHTGGSTLHFANAADEILLLTSSAQKLVLCFLILFQNLKSALMNNLNIYSKLLTEVVSFQTDLHLLAILHESTEERHRYNPNAHYNLYVNSILSVGFSFCLCPTKHIILLIAVGFFAKLAQTEYHNIVNMNTNSQNSSNSFYFSVGVSFIKFAFAKTFSFPRR</sequence>
<organism evidence="3 4">
    <name type="scientific">Angomonas deanei</name>
    <dbReference type="NCBI Taxonomy" id="59799"/>
    <lineage>
        <taxon>Eukaryota</taxon>
        <taxon>Discoba</taxon>
        <taxon>Euglenozoa</taxon>
        <taxon>Kinetoplastea</taxon>
        <taxon>Metakinetoplastina</taxon>
        <taxon>Trypanosomatida</taxon>
        <taxon>Trypanosomatidae</taxon>
        <taxon>Strigomonadinae</taxon>
        <taxon>Angomonas</taxon>
    </lineage>
</organism>
<evidence type="ECO:0000256" key="2">
    <source>
        <dbReference type="SAM" id="Phobius"/>
    </source>
</evidence>
<dbReference type="Proteomes" id="UP000515908">
    <property type="component" value="Chromosome 18"/>
</dbReference>
<keyword evidence="2" id="KW-1133">Transmembrane helix</keyword>
<keyword evidence="2" id="KW-0472">Membrane</keyword>
<evidence type="ECO:0000313" key="3">
    <source>
        <dbReference type="EMBL" id="CAD2220616.1"/>
    </source>
</evidence>
<feature type="region of interest" description="Disordered" evidence="1">
    <location>
        <begin position="102"/>
        <end position="126"/>
    </location>
</feature>
<feature type="compositionally biased region" description="Low complexity" evidence="1">
    <location>
        <begin position="107"/>
        <end position="126"/>
    </location>
</feature>
<proteinExistence type="predicted"/>
<reference evidence="3 4" key="1">
    <citation type="submission" date="2020-08" db="EMBL/GenBank/DDBJ databases">
        <authorList>
            <person name="Newling K."/>
            <person name="Davey J."/>
            <person name="Forrester S."/>
        </authorList>
    </citation>
    <scope>NUCLEOTIDE SEQUENCE [LARGE SCALE GENOMIC DNA]</scope>
    <source>
        <strain evidence="4">Crithidia deanei Carvalho (ATCC PRA-265)</strain>
    </source>
</reference>
<dbReference type="EMBL" id="LR877162">
    <property type="protein sequence ID" value="CAD2220616.1"/>
    <property type="molecule type" value="Genomic_DNA"/>
</dbReference>
<evidence type="ECO:0000256" key="1">
    <source>
        <dbReference type="SAM" id="MobiDB-lite"/>
    </source>
</evidence>
<gene>
    <name evidence="3" type="ORF">ADEAN_000813800</name>
</gene>
<feature type="transmembrane region" description="Helical" evidence="2">
    <location>
        <begin position="375"/>
        <end position="408"/>
    </location>
</feature>
<keyword evidence="2" id="KW-0812">Transmembrane</keyword>
<keyword evidence="4" id="KW-1185">Reference proteome</keyword>
<dbReference type="VEuPathDB" id="TriTrypDB:ADEAN_000813800"/>
<dbReference type="AlphaFoldDB" id="A0A7G2CLB5"/>